<evidence type="ECO:0000256" key="1">
    <source>
        <dbReference type="SAM" id="SignalP"/>
    </source>
</evidence>
<dbReference type="PROSITE" id="PS51318">
    <property type="entry name" value="TAT"/>
    <property type="match status" value="1"/>
</dbReference>
<dbReference type="CDD" id="cd13585">
    <property type="entry name" value="PBP2_TMBP_like"/>
    <property type="match status" value="1"/>
</dbReference>
<protein>
    <submittedName>
        <fullName evidence="2">Putative arabinose-binding protein</fullName>
    </submittedName>
</protein>
<dbReference type="AlphaFoldDB" id="A0A344UXA9"/>
<feature type="signal peptide" evidence="1">
    <location>
        <begin position="1"/>
        <end position="25"/>
    </location>
</feature>
<keyword evidence="1" id="KW-0732">Signal</keyword>
<name>A0A344UXA9_9ACTN</name>
<proteinExistence type="predicted"/>
<dbReference type="InterPro" id="IPR006059">
    <property type="entry name" value="SBP"/>
</dbReference>
<dbReference type="KEGG" id="acij:JS278_02772"/>
<dbReference type="Proteomes" id="UP000251995">
    <property type="component" value="Chromosome"/>
</dbReference>
<evidence type="ECO:0000313" key="2">
    <source>
        <dbReference type="EMBL" id="AXE39907.1"/>
    </source>
</evidence>
<dbReference type="Pfam" id="PF01547">
    <property type="entry name" value="SBP_bac_1"/>
    <property type="match status" value="1"/>
</dbReference>
<dbReference type="RefSeq" id="WP_114045711.1">
    <property type="nucleotide sequence ID" value="NZ_CP025198.1"/>
</dbReference>
<dbReference type="InterPro" id="IPR050490">
    <property type="entry name" value="Bact_solute-bd_prot1"/>
</dbReference>
<dbReference type="OrthoDB" id="2531053at2"/>
<dbReference type="InterPro" id="IPR006311">
    <property type="entry name" value="TAT_signal"/>
</dbReference>
<keyword evidence="3" id="KW-1185">Reference proteome</keyword>
<dbReference type="SUPFAM" id="SSF53850">
    <property type="entry name" value="Periplasmic binding protein-like II"/>
    <property type="match status" value="1"/>
</dbReference>
<accession>A0A344UXA9</accession>
<gene>
    <name evidence="2" type="primary">araN_1</name>
    <name evidence="2" type="ORF">JS278_02772</name>
</gene>
<dbReference type="PROSITE" id="PS51257">
    <property type="entry name" value="PROKAR_LIPOPROTEIN"/>
    <property type="match status" value="1"/>
</dbReference>
<sequence>MSRYVTTRRGFLAGLGAVAVGAGLAACGGSGSSSTGSSAKATGNADAVDAALKKGGTLTYWSWTPSGKDQVAAFMKKYPNVTVKLVNPGTAATTYTKLQNAITAKSGVPDVCQIEYYALSQFALPGALYDLNQVGFDSFKSDYSTGPWGSVNQNNKLIGLPQDSGPMAMFYNKEVFDKHKLTVPKTWDEYVEVAKKLHAADPKAFITSDSGDAGFTTSMIWQAGGKPFKASGTDVTINLADEGTKKWTAVWNKLVEGKLLSPITGWSDEWFQGLGNGTLATLLTGAWMPGNFIASVAAGKGKWRVAPMPTYDGTAVNSENGGSAQAVMAQSQNTALAAGFLRWLNHEQASIDIFMKSGGFPSTTKDLASSAFLNDAPAYFGGQKINEVLAAGAKNVVSGWQYLPYQVYGNSVYADTVGQSYAKNTSLDTGLANWQKALVEYGNKQGFTVKTS</sequence>
<dbReference type="PANTHER" id="PTHR43649">
    <property type="entry name" value="ARABINOSE-BINDING PROTEIN-RELATED"/>
    <property type="match status" value="1"/>
</dbReference>
<evidence type="ECO:0000313" key="3">
    <source>
        <dbReference type="Proteomes" id="UP000251995"/>
    </source>
</evidence>
<organism evidence="2 3">
    <name type="scientific">Acidipropionibacterium virtanenii</name>
    <dbReference type="NCBI Taxonomy" id="2057246"/>
    <lineage>
        <taxon>Bacteria</taxon>
        <taxon>Bacillati</taxon>
        <taxon>Actinomycetota</taxon>
        <taxon>Actinomycetes</taxon>
        <taxon>Propionibacteriales</taxon>
        <taxon>Propionibacteriaceae</taxon>
        <taxon>Acidipropionibacterium</taxon>
    </lineage>
</organism>
<reference evidence="2 3" key="1">
    <citation type="submission" date="2017-12" db="EMBL/GenBank/DDBJ databases">
        <title>The whole genome sequence of the Acidipropionibacterium virtanenii sp. nov. type strain JS278.</title>
        <authorList>
            <person name="Laine P."/>
            <person name="Deptula P."/>
            <person name="Varmanen P."/>
            <person name="Auvinen P."/>
        </authorList>
    </citation>
    <scope>NUCLEOTIDE SEQUENCE [LARGE SCALE GENOMIC DNA]</scope>
    <source>
        <strain evidence="2 3">JS278</strain>
    </source>
</reference>
<feature type="chain" id="PRO_5038487942" evidence="1">
    <location>
        <begin position="26"/>
        <end position="452"/>
    </location>
</feature>
<dbReference type="Gene3D" id="3.40.190.10">
    <property type="entry name" value="Periplasmic binding protein-like II"/>
    <property type="match status" value="3"/>
</dbReference>
<dbReference type="EMBL" id="CP025198">
    <property type="protein sequence ID" value="AXE39907.1"/>
    <property type="molecule type" value="Genomic_DNA"/>
</dbReference>
<dbReference type="PANTHER" id="PTHR43649:SF14">
    <property type="entry name" value="BLR3389 PROTEIN"/>
    <property type="match status" value="1"/>
</dbReference>